<reference evidence="12" key="1">
    <citation type="submission" date="2016-01" db="EMBL/GenBank/DDBJ databases">
        <authorList>
            <person name="Peeters C."/>
        </authorList>
    </citation>
    <scope>NUCLEOTIDE SEQUENCE [LARGE SCALE GENOMIC DNA]</scope>
    <source>
        <strain evidence="12">LMG 29325</strain>
    </source>
</reference>
<evidence type="ECO:0000313" key="13">
    <source>
        <dbReference type="Proteomes" id="UP000054596"/>
    </source>
</evidence>
<evidence type="ECO:0000256" key="10">
    <source>
        <dbReference type="ARBA" id="ARBA00023237"/>
    </source>
</evidence>
<dbReference type="InterPro" id="IPR033900">
    <property type="entry name" value="Gram_neg_porin_domain"/>
</dbReference>
<evidence type="ECO:0000259" key="11">
    <source>
        <dbReference type="Pfam" id="PF13609"/>
    </source>
</evidence>
<evidence type="ECO:0000256" key="4">
    <source>
        <dbReference type="ARBA" id="ARBA00022452"/>
    </source>
</evidence>
<organism evidence="12 13">
    <name type="scientific">Caballeronia glebae</name>
    <dbReference type="NCBI Taxonomy" id="1777143"/>
    <lineage>
        <taxon>Bacteria</taxon>
        <taxon>Pseudomonadati</taxon>
        <taxon>Pseudomonadota</taxon>
        <taxon>Betaproteobacteria</taxon>
        <taxon>Burkholderiales</taxon>
        <taxon>Burkholderiaceae</taxon>
        <taxon>Caballeronia</taxon>
    </lineage>
</organism>
<keyword evidence="8" id="KW-0626">Porin</keyword>
<dbReference type="Pfam" id="PF13609">
    <property type="entry name" value="Porin_4"/>
    <property type="match status" value="1"/>
</dbReference>
<keyword evidence="4" id="KW-1134">Transmembrane beta strand</keyword>
<feature type="domain" description="Porin" evidence="11">
    <location>
        <begin position="20"/>
        <end position="136"/>
    </location>
</feature>
<evidence type="ECO:0000256" key="2">
    <source>
        <dbReference type="ARBA" id="ARBA00011233"/>
    </source>
</evidence>
<keyword evidence="6" id="KW-0732">Signal</keyword>
<keyword evidence="5" id="KW-0812">Transmembrane</keyword>
<evidence type="ECO:0000256" key="8">
    <source>
        <dbReference type="ARBA" id="ARBA00023114"/>
    </source>
</evidence>
<keyword evidence="3" id="KW-0813">Transport</keyword>
<evidence type="ECO:0000256" key="5">
    <source>
        <dbReference type="ARBA" id="ARBA00022692"/>
    </source>
</evidence>
<dbReference type="SUPFAM" id="SSF56935">
    <property type="entry name" value="Porins"/>
    <property type="match status" value="1"/>
</dbReference>
<evidence type="ECO:0000256" key="1">
    <source>
        <dbReference type="ARBA" id="ARBA00004571"/>
    </source>
</evidence>
<dbReference type="PANTHER" id="PTHR34501:SF9">
    <property type="entry name" value="MAJOR OUTER MEMBRANE PROTEIN P.IA"/>
    <property type="match status" value="1"/>
</dbReference>
<comment type="subcellular location">
    <subcellularLocation>
        <location evidence="1">Cell outer membrane</location>
        <topology evidence="1">Multi-pass membrane protein</topology>
    </subcellularLocation>
</comment>
<evidence type="ECO:0000256" key="6">
    <source>
        <dbReference type="ARBA" id="ARBA00022729"/>
    </source>
</evidence>
<dbReference type="Gene3D" id="2.40.160.10">
    <property type="entry name" value="Porin"/>
    <property type="match status" value="1"/>
</dbReference>
<dbReference type="STRING" id="1777143.AWB82_04441"/>
<comment type="caution">
    <text evidence="12">The sequence shown here is derived from an EMBL/GenBank/DDBJ whole genome shotgun (WGS) entry which is preliminary data.</text>
</comment>
<dbReference type="InterPro" id="IPR050298">
    <property type="entry name" value="Gram-neg_bact_OMP"/>
</dbReference>
<keyword evidence="10" id="KW-0998">Cell outer membrane</keyword>
<protein>
    <submittedName>
        <fullName evidence="12">Outer membrane protein (Porin)</fullName>
    </submittedName>
</protein>
<evidence type="ECO:0000256" key="7">
    <source>
        <dbReference type="ARBA" id="ARBA00023065"/>
    </source>
</evidence>
<evidence type="ECO:0000313" key="12">
    <source>
        <dbReference type="EMBL" id="SAK72488.1"/>
    </source>
</evidence>
<proteinExistence type="predicted"/>
<dbReference type="AlphaFoldDB" id="A0A158BQV9"/>
<dbReference type="GO" id="GO:0015288">
    <property type="term" value="F:porin activity"/>
    <property type="evidence" value="ECO:0007669"/>
    <property type="project" value="UniProtKB-KW"/>
</dbReference>
<comment type="subunit">
    <text evidence="2">Homotrimer.</text>
</comment>
<dbReference type="EMBL" id="FCOJ02000034">
    <property type="protein sequence ID" value="SAK72488.1"/>
    <property type="molecule type" value="Genomic_DNA"/>
</dbReference>
<evidence type="ECO:0000256" key="3">
    <source>
        <dbReference type="ARBA" id="ARBA00022448"/>
    </source>
</evidence>
<sequence length="171" mass="17868">MLSGVMRCRHWTGIEGVGYASAHTLQVIGAGASYTFGAATIGATYSNTKFKGLGDTTSGPAPLTGIAGTATLNNAEVNFRYQLTPALLLGAAYVFTKSSGVDGASSARYHQGALGVDYFLSKRTDIYMVGVYQKANGTDSTGNPAVASISQITPSSTDRQAALRFAIRHKF</sequence>
<dbReference type="PANTHER" id="PTHR34501">
    <property type="entry name" value="PROTEIN YDDL-RELATED"/>
    <property type="match status" value="1"/>
</dbReference>
<gene>
    <name evidence="12" type="ORF">AWB82_04441</name>
</gene>
<evidence type="ECO:0000256" key="9">
    <source>
        <dbReference type="ARBA" id="ARBA00023136"/>
    </source>
</evidence>
<accession>A0A158BQV9</accession>
<dbReference type="GO" id="GO:0009279">
    <property type="term" value="C:cell outer membrane"/>
    <property type="evidence" value="ECO:0007669"/>
    <property type="project" value="UniProtKB-SubCell"/>
</dbReference>
<dbReference type="InterPro" id="IPR023614">
    <property type="entry name" value="Porin_dom_sf"/>
</dbReference>
<name>A0A158BQV9_9BURK</name>
<dbReference type="GO" id="GO:0006811">
    <property type="term" value="P:monoatomic ion transport"/>
    <property type="evidence" value="ECO:0007669"/>
    <property type="project" value="UniProtKB-KW"/>
</dbReference>
<dbReference type="GO" id="GO:0046930">
    <property type="term" value="C:pore complex"/>
    <property type="evidence" value="ECO:0007669"/>
    <property type="project" value="UniProtKB-KW"/>
</dbReference>
<keyword evidence="13" id="KW-1185">Reference proteome</keyword>
<dbReference type="CDD" id="cd00342">
    <property type="entry name" value="gram_neg_porins"/>
    <property type="match status" value="1"/>
</dbReference>
<dbReference type="Proteomes" id="UP000054596">
    <property type="component" value="Unassembled WGS sequence"/>
</dbReference>
<keyword evidence="7" id="KW-0406">Ion transport</keyword>
<keyword evidence="9" id="KW-0472">Membrane</keyword>